<proteinExistence type="predicted"/>
<reference evidence="2" key="1">
    <citation type="submission" date="2022-11" db="UniProtKB">
        <authorList>
            <consortium name="WormBaseParasite"/>
        </authorList>
    </citation>
    <scope>IDENTIFICATION</scope>
</reference>
<sequence length="99" mass="11443">MRHLGCISARCGFRIARRYSSSPSYYRAKDKPVMAVRVDGLQKDIPKDDLASRLPPEEELLSAFEEVLNKMDLPPDKMRILRSYDLNKKWELVCDQACP</sequence>
<keyword evidence="1" id="KW-1185">Reference proteome</keyword>
<evidence type="ECO:0000313" key="1">
    <source>
        <dbReference type="Proteomes" id="UP000887581"/>
    </source>
</evidence>
<dbReference type="PANTHER" id="PTHR45857:SF4">
    <property type="entry name" value="FORMIN-LIKE PROTEIN"/>
    <property type="match status" value="1"/>
</dbReference>
<dbReference type="InterPro" id="IPR044933">
    <property type="entry name" value="DIA_GBD_sf"/>
</dbReference>
<dbReference type="SUPFAM" id="SSF48371">
    <property type="entry name" value="ARM repeat"/>
    <property type="match status" value="1"/>
</dbReference>
<dbReference type="Gene3D" id="1.10.20.40">
    <property type="entry name" value="Formin, diaphanous GTPase-binding domain"/>
    <property type="match status" value="1"/>
</dbReference>
<dbReference type="PANTHER" id="PTHR45857">
    <property type="entry name" value="FORMIN-LIKE PROTEIN"/>
    <property type="match status" value="1"/>
</dbReference>
<organism evidence="1 2">
    <name type="scientific">Setaria digitata</name>
    <dbReference type="NCBI Taxonomy" id="48799"/>
    <lineage>
        <taxon>Eukaryota</taxon>
        <taxon>Metazoa</taxon>
        <taxon>Ecdysozoa</taxon>
        <taxon>Nematoda</taxon>
        <taxon>Chromadorea</taxon>
        <taxon>Rhabditida</taxon>
        <taxon>Spirurina</taxon>
        <taxon>Spiruromorpha</taxon>
        <taxon>Filarioidea</taxon>
        <taxon>Setariidae</taxon>
        <taxon>Setaria</taxon>
    </lineage>
</organism>
<dbReference type="WBParaSite" id="sdigi.contig15.g1499.t1">
    <property type="protein sequence ID" value="sdigi.contig15.g1499.t1"/>
    <property type="gene ID" value="sdigi.contig15.g1499"/>
</dbReference>
<dbReference type="InterPro" id="IPR043592">
    <property type="entry name" value="FMNL_animal"/>
</dbReference>
<accession>A0A915PM97</accession>
<dbReference type="GO" id="GO:0005829">
    <property type="term" value="C:cytosol"/>
    <property type="evidence" value="ECO:0007669"/>
    <property type="project" value="TreeGrafter"/>
</dbReference>
<dbReference type="Proteomes" id="UP000887581">
    <property type="component" value="Unplaced"/>
</dbReference>
<evidence type="ECO:0000313" key="2">
    <source>
        <dbReference type="WBParaSite" id="sdigi.contig15.g1499.t1"/>
    </source>
</evidence>
<dbReference type="GO" id="GO:0016477">
    <property type="term" value="P:cell migration"/>
    <property type="evidence" value="ECO:0007669"/>
    <property type="project" value="TreeGrafter"/>
</dbReference>
<protein>
    <submittedName>
        <fullName evidence="2">Uncharacterized protein</fullName>
    </submittedName>
</protein>
<dbReference type="GO" id="GO:0051015">
    <property type="term" value="F:actin filament binding"/>
    <property type="evidence" value="ECO:0007669"/>
    <property type="project" value="TreeGrafter"/>
</dbReference>
<dbReference type="AlphaFoldDB" id="A0A915PM97"/>
<dbReference type="GO" id="GO:0030866">
    <property type="term" value="P:cortical actin cytoskeleton organization"/>
    <property type="evidence" value="ECO:0007669"/>
    <property type="project" value="TreeGrafter"/>
</dbReference>
<name>A0A915PM97_9BILA</name>
<dbReference type="InterPro" id="IPR016024">
    <property type="entry name" value="ARM-type_fold"/>
</dbReference>
<dbReference type="GO" id="GO:0008360">
    <property type="term" value="P:regulation of cell shape"/>
    <property type="evidence" value="ECO:0007669"/>
    <property type="project" value="TreeGrafter"/>
</dbReference>